<evidence type="ECO:0000313" key="2">
    <source>
        <dbReference type="EMBL" id="GFS78395.1"/>
    </source>
</evidence>
<dbReference type="AlphaFoldDB" id="A0A8X6MUC3"/>
<comment type="caution">
    <text evidence="2">The sequence shown here is derived from an EMBL/GenBank/DDBJ whole genome shotgun (WGS) entry which is preliminary data.</text>
</comment>
<accession>A0A8X6MUC3</accession>
<feature type="region of interest" description="Disordered" evidence="1">
    <location>
        <begin position="20"/>
        <end position="77"/>
    </location>
</feature>
<gene>
    <name evidence="2" type="ORF">NPIL_173751</name>
</gene>
<feature type="compositionally biased region" description="Basic and acidic residues" evidence="1">
    <location>
        <begin position="20"/>
        <end position="30"/>
    </location>
</feature>
<evidence type="ECO:0000256" key="1">
    <source>
        <dbReference type="SAM" id="MobiDB-lite"/>
    </source>
</evidence>
<feature type="compositionally biased region" description="Polar residues" evidence="1">
    <location>
        <begin position="31"/>
        <end position="42"/>
    </location>
</feature>
<evidence type="ECO:0000313" key="3">
    <source>
        <dbReference type="Proteomes" id="UP000887013"/>
    </source>
</evidence>
<dbReference type="EMBL" id="BMAW01002397">
    <property type="protein sequence ID" value="GFS78395.1"/>
    <property type="molecule type" value="Genomic_DNA"/>
</dbReference>
<dbReference type="Proteomes" id="UP000887013">
    <property type="component" value="Unassembled WGS sequence"/>
</dbReference>
<proteinExistence type="predicted"/>
<protein>
    <submittedName>
        <fullName evidence="2">Uncharacterized protein</fullName>
    </submittedName>
</protein>
<name>A0A8X6MUC3_NEPPI</name>
<sequence>MSTLSHRGTKSWNFSLKNALKSDRNEDDATRNQTRGNAQTFADNEAKKIESTRSKNTTSSSAEQRKLGQTEPSCETL</sequence>
<reference evidence="2" key="1">
    <citation type="submission" date="2020-08" db="EMBL/GenBank/DDBJ databases">
        <title>Multicomponent nature underlies the extraordinary mechanical properties of spider dragline silk.</title>
        <authorList>
            <person name="Kono N."/>
            <person name="Nakamura H."/>
            <person name="Mori M."/>
            <person name="Yoshida Y."/>
            <person name="Ohtoshi R."/>
            <person name="Malay A.D."/>
            <person name="Moran D.A.P."/>
            <person name="Tomita M."/>
            <person name="Numata K."/>
            <person name="Arakawa K."/>
        </authorList>
    </citation>
    <scope>NUCLEOTIDE SEQUENCE</scope>
</reference>
<keyword evidence="3" id="KW-1185">Reference proteome</keyword>
<feature type="compositionally biased region" description="Basic and acidic residues" evidence="1">
    <location>
        <begin position="44"/>
        <end position="53"/>
    </location>
</feature>
<organism evidence="2 3">
    <name type="scientific">Nephila pilipes</name>
    <name type="common">Giant wood spider</name>
    <name type="synonym">Nephila maculata</name>
    <dbReference type="NCBI Taxonomy" id="299642"/>
    <lineage>
        <taxon>Eukaryota</taxon>
        <taxon>Metazoa</taxon>
        <taxon>Ecdysozoa</taxon>
        <taxon>Arthropoda</taxon>
        <taxon>Chelicerata</taxon>
        <taxon>Arachnida</taxon>
        <taxon>Araneae</taxon>
        <taxon>Araneomorphae</taxon>
        <taxon>Entelegynae</taxon>
        <taxon>Araneoidea</taxon>
        <taxon>Nephilidae</taxon>
        <taxon>Nephila</taxon>
    </lineage>
</organism>